<proteinExistence type="predicted"/>
<gene>
    <name evidence="1" type="ORF">LOK49_LG04G03112</name>
</gene>
<reference evidence="1 2" key="1">
    <citation type="journal article" date="2022" name="Plant J.">
        <title>Chromosome-level genome of Camellia lanceoleosa provides a valuable resource for understanding genome evolution and self-incompatibility.</title>
        <authorList>
            <person name="Gong W."/>
            <person name="Xiao S."/>
            <person name="Wang L."/>
            <person name="Liao Z."/>
            <person name="Chang Y."/>
            <person name="Mo W."/>
            <person name="Hu G."/>
            <person name="Li W."/>
            <person name="Zhao G."/>
            <person name="Zhu H."/>
            <person name="Hu X."/>
            <person name="Ji K."/>
            <person name="Xiang X."/>
            <person name="Song Q."/>
            <person name="Yuan D."/>
            <person name="Jin S."/>
            <person name="Zhang L."/>
        </authorList>
    </citation>
    <scope>NUCLEOTIDE SEQUENCE [LARGE SCALE GENOMIC DNA]</scope>
    <source>
        <strain evidence="1">SQ_2022a</strain>
    </source>
</reference>
<comment type="caution">
    <text evidence="1">The sequence shown here is derived from an EMBL/GenBank/DDBJ whole genome shotgun (WGS) entry which is preliminary data.</text>
</comment>
<evidence type="ECO:0000313" key="1">
    <source>
        <dbReference type="EMBL" id="KAI8019075.1"/>
    </source>
</evidence>
<dbReference type="EMBL" id="CM045759">
    <property type="protein sequence ID" value="KAI8019075.1"/>
    <property type="molecule type" value="Genomic_DNA"/>
</dbReference>
<evidence type="ECO:0000313" key="2">
    <source>
        <dbReference type="Proteomes" id="UP001060215"/>
    </source>
</evidence>
<sequence length="97" mass="11051">MHQLAARLAASLGACVDVKIQGKLKPNLQELISLAQIPLTMSRKMMLFVNKLTFYLMDKLEYVNHLIHLTFCIIESLGAEKDGLDIIQHEWALPKFE</sequence>
<organism evidence="1 2">
    <name type="scientific">Camellia lanceoleosa</name>
    <dbReference type="NCBI Taxonomy" id="1840588"/>
    <lineage>
        <taxon>Eukaryota</taxon>
        <taxon>Viridiplantae</taxon>
        <taxon>Streptophyta</taxon>
        <taxon>Embryophyta</taxon>
        <taxon>Tracheophyta</taxon>
        <taxon>Spermatophyta</taxon>
        <taxon>Magnoliopsida</taxon>
        <taxon>eudicotyledons</taxon>
        <taxon>Gunneridae</taxon>
        <taxon>Pentapetalae</taxon>
        <taxon>asterids</taxon>
        <taxon>Ericales</taxon>
        <taxon>Theaceae</taxon>
        <taxon>Camellia</taxon>
    </lineage>
</organism>
<keyword evidence="2" id="KW-1185">Reference proteome</keyword>
<dbReference type="Proteomes" id="UP001060215">
    <property type="component" value="Chromosome 2"/>
</dbReference>
<protein>
    <submittedName>
        <fullName evidence="1">Uncharacterized protein</fullName>
    </submittedName>
</protein>
<accession>A0ACC0I088</accession>
<name>A0ACC0I088_9ERIC</name>